<dbReference type="EMBL" id="SMOL01000553">
    <property type="protein sequence ID" value="KAB2608539.1"/>
    <property type="molecule type" value="Genomic_DNA"/>
</dbReference>
<reference evidence="3" key="2">
    <citation type="submission" date="2019-10" db="EMBL/GenBank/DDBJ databases">
        <title>A de novo genome assembly of a pear dwarfing rootstock.</title>
        <authorList>
            <person name="Wang F."/>
            <person name="Wang J."/>
            <person name="Li S."/>
            <person name="Zhang Y."/>
            <person name="Fang M."/>
            <person name="Ma L."/>
            <person name="Zhao Y."/>
            <person name="Jiang S."/>
        </authorList>
    </citation>
    <scope>NUCLEOTIDE SEQUENCE [LARGE SCALE GENOMIC DNA]</scope>
</reference>
<evidence type="ECO:0000313" key="3">
    <source>
        <dbReference type="Proteomes" id="UP000327157"/>
    </source>
</evidence>
<keyword evidence="3" id="KW-1185">Reference proteome</keyword>
<dbReference type="AlphaFoldDB" id="A0A5N5FZH3"/>
<organism evidence="2 3">
    <name type="scientific">Pyrus ussuriensis x Pyrus communis</name>
    <dbReference type="NCBI Taxonomy" id="2448454"/>
    <lineage>
        <taxon>Eukaryota</taxon>
        <taxon>Viridiplantae</taxon>
        <taxon>Streptophyta</taxon>
        <taxon>Embryophyta</taxon>
        <taxon>Tracheophyta</taxon>
        <taxon>Spermatophyta</taxon>
        <taxon>Magnoliopsida</taxon>
        <taxon>eudicotyledons</taxon>
        <taxon>Gunneridae</taxon>
        <taxon>Pentapetalae</taxon>
        <taxon>rosids</taxon>
        <taxon>fabids</taxon>
        <taxon>Rosales</taxon>
        <taxon>Rosaceae</taxon>
        <taxon>Amygdaloideae</taxon>
        <taxon>Maleae</taxon>
        <taxon>Pyrus</taxon>
    </lineage>
</organism>
<reference evidence="2 3" key="3">
    <citation type="submission" date="2019-11" db="EMBL/GenBank/DDBJ databases">
        <title>A de novo genome assembly of a pear dwarfing rootstock.</title>
        <authorList>
            <person name="Wang F."/>
            <person name="Wang J."/>
            <person name="Li S."/>
            <person name="Zhang Y."/>
            <person name="Fang M."/>
            <person name="Ma L."/>
            <person name="Zhao Y."/>
            <person name="Jiang S."/>
        </authorList>
    </citation>
    <scope>NUCLEOTIDE SEQUENCE [LARGE SCALE GENOMIC DNA]</scope>
    <source>
        <strain evidence="2">S2</strain>
        <tissue evidence="2">Leaf</tissue>
    </source>
</reference>
<evidence type="ECO:0000313" key="2">
    <source>
        <dbReference type="EMBL" id="KAB2608539.1"/>
    </source>
</evidence>
<feature type="compositionally biased region" description="Acidic residues" evidence="1">
    <location>
        <begin position="7"/>
        <end position="16"/>
    </location>
</feature>
<sequence>MGRMESMDEELNEDGDGSGFGGFVASGSEILVHMLQAEMRQKATTSAHSSLAGLSSGFCLNEEHQKAFEDDHGPSTDRSLGP</sequence>
<evidence type="ECO:0000256" key="1">
    <source>
        <dbReference type="SAM" id="MobiDB-lite"/>
    </source>
</evidence>
<gene>
    <name evidence="2" type="ORF">D8674_011707</name>
</gene>
<reference evidence="2 3" key="1">
    <citation type="submission" date="2019-09" db="EMBL/GenBank/DDBJ databases">
        <authorList>
            <person name="Ou C."/>
        </authorList>
    </citation>
    <scope>NUCLEOTIDE SEQUENCE [LARGE SCALE GENOMIC DNA]</scope>
    <source>
        <strain evidence="2">S2</strain>
        <tissue evidence="2">Leaf</tissue>
    </source>
</reference>
<proteinExistence type="predicted"/>
<dbReference type="Proteomes" id="UP000327157">
    <property type="component" value="Chromosome 14"/>
</dbReference>
<accession>A0A5N5FZH3</accession>
<comment type="caution">
    <text evidence="2">The sequence shown here is derived from an EMBL/GenBank/DDBJ whole genome shotgun (WGS) entry which is preliminary data.</text>
</comment>
<name>A0A5N5FZH3_9ROSA</name>
<feature type="region of interest" description="Disordered" evidence="1">
    <location>
        <begin position="1"/>
        <end position="22"/>
    </location>
</feature>
<protein>
    <submittedName>
        <fullName evidence="2">Far upstream element-binding protein 2-like</fullName>
    </submittedName>
</protein>